<keyword evidence="1" id="KW-0472">Membrane</keyword>
<feature type="transmembrane region" description="Helical" evidence="1">
    <location>
        <begin position="20"/>
        <end position="41"/>
    </location>
</feature>
<reference evidence="2" key="1">
    <citation type="submission" date="2021-01" db="EMBL/GenBank/DDBJ databases">
        <authorList>
            <person name="Corre E."/>
            <person name="Pelletier E."/>
            <person name="Niang G."/>
            <person name="Scheremetjew M."/>
            <person name="Finn R."/>
            <person name="Kale V."/>
            <person name="Holt S."/>
            <person name="Cochrane G."/>
            <person name="Meng A."/>
            <person name="Brown T."/>
            <person name="Cohen L."/>
        </authorList>
    </citation>
    <scope>NUCLEOTIDE SEQUENCE</scope>
    <source>
        <strain evidence="2">Clade-D-RCC1621</strain>
    </source>
</reference>
<sequence length="907" mass="103453">MSFQERLSKESKRSKRTRKILRDVALLCACCYFVALSSWWFQGSKNTLDTRYPALKECGMHWGHAKEDYLRQLLHDRISGVNDTARNAHLRNSSLTRVFFALNLHNAEAVTPYVLSAILKACLVYNITDEHSSSCFISIYESGSADGTRQLLRAFDEDLHALSISHRLILGGRERLPEQHRIAFLADMRNMAMGPFYENPGDWDEIIFLNDVVTCASGVLELVHQKQYQNADVVSGMDYVQHAKYGTLFYDTWVNKDIKGQSFRNGAPYIEDADTWSRYVDMQPFQVFTTWAGGVVISANLLRKFTIRFRHSSTLECASCECELLIRDLWHLSGSQGLKVLVVPSVFVTYSLAEFRTVAAHLRSHIFSSNSNIIARDGSLGTTSKVQFKQTPPAAFSCAGMEYDGEQLVDFERLVTSTPWEWWYSLRNDLKDKTQASNVTLRFTLQSAIDFYKEQCTETDRSRLRSNKIPTVINFVLPTDEPTKMPHVAFMNMLEWIRLNPCFDAHIYSLQSAEAELFTNVPSNWTSAFNTLVAFQDPFHRFLDSYDRYRIVGFLALYLNGGIFTDLEAAPIRAMTRLTDFEDLEASFDENAYGGGPFITVATPRLPKLRRIIDGMLLAVNNRTNLVKMIMQRSVVCGITATLFDSAATLVLERIASASTGMELFTSTLGKIENSRNLAQHVTLRLYDKPVRVPHEFLFKLSDGEILTDGEFLVSSVAPYSYADSTILNTIAREKRTTFFSRLSRQRVLFLWLRTSSSMPTRAYEVGCLQVRADITLGDDDVIWEVCWPRSSELGNTYMAYELGELTVYTMQKSCAMSTNIRRTLWSSAEMRAKPSARSSRAFELRLAPSGELLSTSTRNVVSNAIFEQHARHRCRVDLFDFNVCNNYFNHSIRQLIRYRQLCETIH</sequence>
<keyword evidence="1" id="KW-1133">Transmembrane helix</keyword>
<dbReference type="InterPro" id="IPR029044">
    <property type="entry name" value="Nucleotide-diphossugar_trans"/>
</dbReference>
<name>A0A7S0Z7C4_9CHLO</name>
<keyword evidence="1" id="KW-0812">Transmembrane</keyword>
<proteinExistence type="predicted"/>
<dbReference type="PANTHER" id="PTHR34144">
    <property type="entry name" value="CHROMOSOME 8, WHOLE GENOME SHOTGUN SEQUENCE"/>
    <property type="match status" value="1"/>
</dbReference>
<evidence type="ECO:0000313" key="2">
    <source>
        <dbReference type="EMBL" id="CAD8811795.1"/>
    </source>
</evidence>
<evidence type="ECO:0000256" key="1">
    <source>
        <dbReference type="SAM" id="Phobius"/>
    </source>
</evidence>
<dbReference type="PANTHER" id="PTHR34144:SF7">
    <property type="entry name" value="EXPORT PROTEIN (CAP59), PUTATIVE (AFU_ORTHOLOGUE AFUA_7G05020)-RELATED"/>
    <property type="match status" value="1"/>
</dbReference>
<protein>
    <submittedName>
        <fullName evidence="2">Uncharacterized protein</fullName>
    </submittedName>
</protein>
<dbReference type="InterPro" id="IPR021047">
    <property type="entry name" value="Mannosyltransferase_CMT1"/>
</dbReference>
<accession>A0A7S0Z7C4</accession>
<dbReference type="Pfam" id="PF11735">
    <property type="entry name" value="CAP59_mtransfer"/>
    <property type="match status" value="1"/>
</dbReference>
<dbReference type="EMBL" id="HBFO01004185">
    <property type="protein sequence ID" value="CAD8811795.1"/>
    <property type="molecule type" value="Transcribed_RNA"/>
</dbReference>
<organism evidence="2">
    <name type="scientific">Ostreococcus mediterraneus</name>
    <dbReference type="NCBI Taxonomy" id="1486918"/>
    <lineage>
        <taxon>Eukaryota</taxon>
        <taxon>Viridiplantae</taxon>
        <taxon>Chlorophyta</taxon>
        <taxon>Mamiellophyceae</taxon>
        <taxon>Mamiellales</taxon>
        <taxon>Bathycoccaceae</taxon>
        <taxon>Ostreococcus</taxon>
    </lineage>
</organism>
<dbReference type="SUPFAM" id="SSF53448">
    <property type="entry name" value="Nucleotide-diphospho-sugar transferases"/>
    <property type="match status" value="1"/>
</dbReference>
<gene>
    <name evidence="2" type="ORF">OMED0930_LOCUS2889</name>
</gene>
<dbReference type="AlphaFoldDB" id="A0A7S0Z7C4"/>